<protein>
    <submittedName>
        <fullName evidence="1">Uncharacterized protein</fullName>
    </submittedName>
</protein>
<sequence length="174" mass="20226">IVSYFTSSPKQLSYLREIIATTTGGVKALITTVPTRWGTQFLQIKSINRSSEALKIFAEKPDDINEPIHNLKASHLNRNFEFWQQNKEQNGWQARKARQVLPIHFVAYELSPPNWSKLTDPTEQEIIDNFILERGGVDAFDQLCQYRHKDSAFNPLRECRRFTEATKPFWNISV</sequence>
<proteinExistence type="predicted"/>
<dbReference type="SUPFAM" id="SSF53098">
    <property type="entry name" value="Ribonuclease H-like"/>
    <property type="match status" value="1"/>
</dbReference>
<dbReference type="OrthoDB" id="4347799at2759"/>
<feature type="non-terminal residue" evidence="1">
    <location>
        <position position="1"/>
    </location>
</feature>
<gene>
    <name evidence="1" type="ORF">GcC1_035032</name>
</gene>
<dbReference type="AlphaFoldDB" id="A0A420J1D1"/>
<name>A0A420J1D1_9PEZI</name>
<evidence type="ECO:0000313" key="2">
    <source>
        <dbReference type="Proteomes" id="UP000285405"/>
    </source>
</evidence>
<dbReference type="EMBL" id="MCBR01003516">
    <property type="protein sequence ID" value="RKF80565.1"/>
    <property type="molecule type" value="Genomic_DNA"/>
</dbReference>
<accession>A0A420J1D1</accession>
<dbReference type="InterPro" id="IPR012337">
    <property type="entry name" value="RNaseH-like_sf"/>
</dbReference>
<dbReference type="Proteomes" id="UP000285405">
    <property type="component" value="Unassembled WGS sequence"/>
</dbReference>
<organism evidence="1 2">
    <name type="scientific">Golovinomyces cichoracearum</name>
    <dbReference type="NCBI Taxonomy" id="62708"/>
    <lineage>
        <taxon>Eukaryota</taxon>
        <taxon>Fungi</taxon>
        <taxon>Dikarya</taxon>
        <taxon>Ascomycota</taxon>
        <taxon>Pezizomycotina</taxon>
        <taxon>Leotiomycetes</taxon>
        <taxon>Erysiphales</taxon>
        <taxon>Erysiphaceae</taxon>
        <taxon>Golovinomyces</taxon>
    </lineage>
</organism>
<evidence type="ECO:0000313" key="1">
    <source>
        <dbReference type="EMBL" id="RKF80565.1"/>
    </source>
</evidence>
<comment type="caution">
    <text evidence="1">The sequence shown here is derived from an EMBL/GenBank/DDBJ whole genome shotgun (WGS) entry which is preliminary data.</text>
</comment>
<reference evidence="1 2" key="1">
    <citation type="journal article" date="2018" name="BMC Genomics">
        <title>Comparative genome analyses reveal sequence features reflecting distinct modes of host-adaptation between dicot and monocot powdery mildew.</title>
        <authorList>
            <person name="Wu Y."/>
            <person name="Ma X."/>
            <person name="Pan Z."/>
            <person name="Kale S.D."/>
            <person name="Song Y."/>
            <person name="King H."/>
            <person name="Zhang Q."/>
            <person name="Presley C."/>
            <person name="Deng X."/>
            <person name="Wei C.I."/>
            <person name="Xiao S."/>
        </authorList>
    </citation>
    <scope>NUCLEOTIDE SEQUENCE [LARGE SCALE GENOMIC DNA]</scope>
    <source>
        <strain evidence="1">UCSC1</strain>
    </source>
</reference>